<keyword evidence="1 2" id="KW-0732">Signal</keyword>
<accession>A0A1C3RIA5</accession>
<name>A0A1C3RIA5_9PROT</name>
<dbReference type="PANTHER" id="PTHR35936">
    <property type="entry name" value="MEMBRANE-BOUND LYTIC MUREIN TRANSGLYCOSYLASE F"/>
    <property type="match status" value="1"/>
</dbReference>
<feature type="domain" description="Solute-binding protein family 3/N-terminal" evidence="3">
    <location>
        <begin position="24"/>
        <end position="249"/>
    </location>
</feature>
<reference evidence="4 5" key="1">
    <citation type="submission" date="2016-07" db="EMBL/GenBank/DDBJ databases">
        <authorList>
            <person name="Lefevre C.T."/>
        </authorList>
    </citation>
    <scope>NUCLEOTIDE SEQUENCE [LARGE SCALE GENOMIC DNA]</scope>
    <source>
        <strain evidence="4">PR1</strain>
    </source>
</reference>
<evidence type="ECO:0000256" key="1">
    <source>
        <dbReference type="ARBA" id="ARBA00022729"/>
    </source>
</evidence>
<evidence type="ECO:0000313" key="4">
    <source>
        <dbReference type="EMBL" id="SCA56975.1"/>
    </source>
</evidence>
<dbReference type="AlphaFoldDB" id="A0A1C3RIA5"/>
<gene>
    <name evidence="4" type="ORF">MTBPR1_300003</name>
</gene>
<dbReference type="InterPro" id="IPR001638">
    <property type="entry name" value="Solute-binding_3/MltF_N"/>
</dbReference>
<evidence type="ECO:0000259" key="3">
    <source>
        <dbReference type="SMART" id="SM00062"/>
    </source>
</evidence>
<dbReference type="EMBL" id="FLYE01000024">
    <property type="protein sequence ID" value="SCA56975.1"/>
    <property type="molecule type" value="Genomic_DNA"/>
</dbReference>
<evidence type="ECO:0000256" key="2">
    <source>
        <dbReference type="SAM" id="SignalP"/>
    </source>
</evidence>
<dbReference type="SUPFAM" id="SSF53850">
    <property type="entry name" value="Periplasmic binding protein-like II"/>
    <property type="match status" value="1"/>
</dbReference>
<dbReference type="Gene3D" id="3.40.190.10">
    <property type="entry name" value="Periplasmic binding protein-like II"/>
    <property type="match status" value="2"/>
</dbReference>
<keyword evidence="5" id="KW-1185">Reference proteome</keyword>
<organism evidence="4 5">
    <name type="scientific">Candidatus Terasakiella magnetica</name>
    <dbReference type="NCBI Taxonomy" id="1867952"/>
    <lineage>
        <taxon>Bacteria</taxon>
        <taxon>Pseudomonadati</taxon>
        <taxon>Pseudomonadota</taxon>
        <taxon>Alphaproteobacteria</taxon>
        <taxon>Rhodospirillales</taxon>
        <taxon>Terasakiellaceae</taxon>
        <taxon>Terasakiella</taxon>
    </lineage>
</organism>
<protein>
    <recommendedName>
        <fullName evidence="3">Solute-binding protein family 3/N-terminal domain-containing protein</fullName>
    </recommendedName>
</protein>
<dbReference type="STRING" id="1867952.MTBPR1_300003"/>
<feature type="chain" id="PRO_5008680786" description="Solute-binding protein family 3/N-terminal domain-containing protein" evidence="2">
    <location>
        <begin position="23"/>
        <end position="250"/>
    </location>
</feature>
<dbReference type="PANTHER" id="PTHR35936:SF19">
    <property type="entry name" value="AMINO-ACID-BINDING PROTEIN YXEM-RELATED"/>
    <property type="match status" value="1"/>
</dbReference>
<sequence length="250" mass="28516">MMVIRVLLFLLCIILTPDFAKAAELKVGVIDIKPWGYKDSNSSPSGQHIDTLDELAERLGISFEYQILPLARIKKLLEVGQIDMTIIFKRDNLKNIVDFIGMVKPYNYYLVGKRGQKFDDKKIKNLNNVGHIIGEADVVKKCFSDQYNSKARLYSTKSYGNLLKMLERNRIEAATIPSKGLKAYLDGIKADASLINRLFILCRNEAFLQISKKSPHYDQKLIETMRMTLKKMRADGTIESIAAKYDEVKN</sequence>
<dbReference type="Pfam" id="PF00497">
    <property type="entry name" value="SBP_bac_3"/>
    <property type="match status" value="1"/>
</dbReference>
<dbReference type="Proteomes" id="UP000231658">
    <property type="component" value="Unassembled WGS sequence"/>
</dbReference>
<proteinExistence type="predicted"/>
<feature type="signal peptide" evidence="2">
    <location>
        <begin position="1"/>
        <end position="22"/>
    </location>
</feature>
<evidence type="ECO:0000313" key="5">
    <source>
        <dbReference type="Proteomes" id="UP000231658"/>
    </source>
</evidence>
<dbReference type="SMART" id="SM00062">
    <property type="entry name" value="PBPb"/>
    <property type="match status" value="1"/>
</dbReference>